<dbReference type="GO" id="GO:0005576">
    <property type="term" value="C:extracellular region"/>
    <property type="evidence" value="ECO:0007669"/>
    <property type="project" value="UniProtKB-SubCell"/>
</dbReference>
<dbReference type="EMBL" id="JAINUG010000975">
    <property type="protein sequence ID" value="KAJ8358444.1"/>
    <property type="molecule type" value="Genomic_DNA"/>
</dbReference>
<proteinExistence type="predicted"/>
<dbReference type="GO" id="GO:0008191">
    <property type="term" value="F:metalloendopeptidase inhibitor activity"/>
    <property type="evidence" value="ECO:0007669"/>
    <property type="project" value="InterPro"/>
</dbReference>
<reference evidence="3" key="1">
    <citation type="journal article" date="2023" name="Science">
        <title>Genome structures resolve the early diversification of teleost fishes.</title>
        <authorList>
            <person name="Parey E."/>
            <person name="Louis A."/>
            <person name="Montfort J."/>
            <person name="Bouchez O."/>
            <person name="Roques C."/>
            <person name="Iampietro C."/>
            <person name="Lluch J."/>
            <person name="Castinel A."/>
            <person name="Donnadieu C."/>
            <person name="Desvignes T."/>
            <person name="Floi Bucao C."/>
            <person name="Jouanno E."/>
            <person name="Wen M."/>
            <person name="Mejri S."/>
            <person name="Dirks R."/>
            <person name="Jansen H."/>
            <person name="Henkel C."/>
            <person name="Chen W.J."/>
            <person name="Zahm M."/>
            <person name="Cabau C."/>
            <person name="Klopp C."/>
            <person name="Thompson A.W."/>
            <person name="Robinson-Rechavi M."/>
            <person name="Braasch I."/>
            <person name="Lecointre G."/>
            <person name="Bobe J."/>
            <person name="Postlethwait J.H."/>
            <person name="Berthelot C."/>
            <person name="Roest Crollius H."/>
            <person name="Guiguen Y."/>
        </authorList>
    </citation>
    <scope>NUCLEOTIDE SEQUENCE</scope>
    <source>
        <strain evidence="3">NC1722</strain>
    </source>
</reference>
<dbReference type="Gene3D" id="3.90.370.10">
    <property type="entry name" value="Tissue inhibitor of metalloproteinase-1. Chain B, domain 1"/>
    <property type="match status" value="1"/>
</dbReference>
<evidence type="ECO:0000313" key="3">
    <source>
        <dbReference type="EMBL" id="KAJ8358444.1"/>
    </source>
</evidence>
<keyword evidence="4" id="KW-1185">Reference proteome</keyword>
<evidence type="ECO:0000313" key="4">
    <source>
        <dbReference type="Proteomes" id="UP001221898"/>
    </source>
</evidence>
<accession>A0AAD7R507</accession>
<dbReference type="AlphaFoldDB" id="A0AAD7R507"/>
<organism evidence="3 4">
    <name type="scientific">Aldrovandia affinis</name>
    <dbReference type="NCBI Taxonomy" id="143900"/>
    <lineage>
        <taxon>Eukaryota</taxon>
        <taxon>Metazoa</taxon>
        <taxon>Chordata</taxon>
        <taxon>Craniata</taxon>
        <taxon>Vertebrata</taxon>
        <taxon>Euteleostomi</taxon>
        <taxon>Actinopterygii</taxon>
        <taxon>Neopterygii</taxon>
        <taxon>Teleostei</taxon>
        <taxon>Notacanthiformes</taxon>
        <taxon>Halosauridae</taxon>
        <taxon>Aldrovandia</taxon>
    </lineage>
</organism>
<keyword evidence="2" id="KW-0964">Secreted</keyword>
<comment type="caution">
    <text evidence="3">The sequence shown here is derived from an EMBL/GenBank/DDBJ whole genome shotgun (WGS) entry which is preliminary data.</text>
</comment>
<dbReference type="SUPFAM" id="SSF50242">
    <property type="entry name" value="TIMP-like"/>
    <property type="match status" value="1"/>
</dbReference>
<dbReference type="Proteomes" id="UP001221898">
    <property type="component" value="Unassembled WGS sequence"/>
</dbReference>
<evidence type="ECO:0000256" key="1">
    <source>
        <dbReference type="ARBA" id="ARBA00004613"/>
    </source>
</evidence>
<dbReference type="InterPro" id="IPR027465">
    <property type="entry name" value="TIMP_C"/>
</dbReference>
<dbReference type="InterPro" id="IPR001820">
    <property type="entry name" value="TIMP"/>
</dbReference>
<name>A0AAD7R507_9TELE</name>
<comment type="subcellular location">
    <subcellularLocation>
        <location evidence="1">Secreted</location>
    </subcellularLocation>
</comment>
<evidence type="ECO:0000256" key="2">
    <source>
        <dbReference type="ARBA" id="ARBA00022525"/>
    </source>
</evidence>
<dbReference type="Pfam" id="PF00965">
    <property type="entry name" value="TIMP"/>
    <property type="match status" value="1"/>
</dbReference>
<protein>
    <submittedName>
        <fullName evidence="3">Uncharacterized protein</fullName>
    </submittedName>
</protein>
<dbReference type="InterPro" id="IPR008993">
    <property type="entry name" value="TIMP-like_OB-fold"/>
</dbReference>
<gene>
    <name evidence="3" type="ORF">AAFF_G00438830</name>
</gene>
<sequence length="87" mass="9588">MLVTLCDHHALGYHEPAQQRSLNLRYQMGCECKITMVSPKPPRSCQRPAEASGPTAQRIKFFGQQAKYLSCIKRADGPAPGPRHGPA</sequence>